<accession>A0ABQ6CVB3</accession>
<dbReference type="Pfam" id="PF08734">
    <property type="entry name" value="GYD"/>
    <property type="match status" value="1"/>
</dbReference>
<organism evidence="1 2">
    <name type="scientific">Labrys miyagiensis</name>
    <dbReference type="NCBI Taxonomy" id="346912"/>
    <lineage>
        <taxon>Bacteria</taxon>
        <taxon>Pseudomonadati</taxon>
        <taxon>Pseudomonadota</taxon>
        <taxon>Alphaproteobacteria</taxon>
        <taxon>Hyphomicrobiales</taxon>
        <taxon>Xanthobacteraceae</taxon>
        <taxon>Labrys</taxon>
    </lineage>
</organism>
<evidence type="ECO:0008006" key="3">
    <source>
        <dbReference type="Google" id="ProtNLM"/>
    </source>
</evidence>
<protein>
    <recommendedName>
        <fullName evidence="3">GYD domain-containing protein</fullName>
    </recommendedName>
</protein>
<evidence type="ECO:0000313" key="2">
    <source>
        <dbReference type="Proteomes" id="UP001156882"/>
    </source>
</evidence>
<dbReference type="EMBL" id="BSPC01000075">
    <property type="protein sequence ID" value="GLS23542.1"/>
    <property type="molecule type" value="Genomic_DNA"/>
</dbReference>
<name>A0ABQ6CVB3_9HYPH</name>
<evidence type="ECO:0000313" key="1">
    <source>
        <dbReference type="EMBL" id="GLS23542.1"/>
    </source>
</evidence>
<gene>
    <name evidence="1" type="ORF">GCM10007874_65630</name>
</gene>
<proteinExistence type="predicted"/>
<dbReference type="RefSeq" id="WP_284316474.1">
    <property type="nucleotide sequence ID" value="NZ_BSPC01000075.1"/>
</dbReference>
<comment type="caution">
    <text evidence="1">The sequence shown here is derived from an EMBL/GenBank/DDBJ whole genome shotgun (WGS) entry which is preliminary data.</text>
</comment>
<sequence length="97" mass="10522">MAYFVTLVHFTDQGARAVKDTVKRAEAFRAMAEKSGVKIHTLLWTLGQYDLVIVAEAGDNPAVVALNLSVAALGNIRSQTLTAFDANQMKDIIAKMV</sequence>
<reference evidence="2" key="1">
    <citation type="journal article" date="2019" name="Int. J. Syst. Evol. Microbiol.">
        <title>The Global Catalogue of Microorganisms (GCM) 10K type strain sequencing project: providing services to taxonomists for standard genome sequencing and annotation.</title>
        <authorList>
            <consortium name="The Broad Institute Genomics Platform"/>
            <consortium name="The Broad Institute Genome Sequencing Center for Infectious Disease"/>
            <person name="Wu L."/>
            <person name="Ma J."/>
        </authorList>
    </citation>
    <scope>NUCLEOTIDE SEQUENCE [LARGE SCALE GENOMIC DNA]</scope>
    <source>
        <strain evidence="2">NBRC 101365</strain>
    </source>
</reference>
<dbReference type="InterPro" id="IPR014845">
    <property type="entry name" value="GYD/TTHA1554"/>
</dbReference>
<dbReference type="Proteomes" id="UP001156882">
    <property type="component" value="Unassembled WGS sequence"/>
</dbReference>
<keyword evidence="2" id="KW-1185">Reference proteome</keyword>